<dbReference type="OrthoDB" id="2163453at2759"/>
<evidence type="ECO:0000256" key="1">
    <source>
        <dbReference type="SAM" id="MobiDB-lite"/>
    </source>
</evidence>
<reference evidence="3" key="1">
    <citation type="journal article" date="2018" name="Nat. Microbiol.">
        <title>Leveraging single-cell genomics to expand the fungal tree of life.</title>
        <authorList>
            <person name="Ahrendt S.R."/>
            <person name="Quandt C.A."/>
            <person name="Ciobanu D."/>
            <person name="Clum A."/>
            <person name="Salamov A."/>
            <person name="Andreopoulos B."/>
            <person name="Cheng J.F."/>
            <person name="Woyke T."/>
            <person name="Pelin A."/>
            <person name="Henrissat B."/>
            <person name="Reynolds N.K."/>
            <person name="Benny G.L."/>
            <person name="Smith M.E."/>
            <person name="James T.Y."/>
            <person name="Grigoriev I.V."/>
        </authorList>
    </citation>
    <scope>NUCLEOTIDE SEQUENCE [LARGE SCALE GENOMIC DNA]</scope>
    <source>
        <strain evidence="3">RSA 1356</strain>
    </source>
</reference>
<proteinExistence type="predicted"/>
<dbReference type="EMBL" id="KZ992734">
    <property type="protein sequence ID" value="RKP07338.1"/>
    <property type="molecule type" value="Genomic_DNA"/>
</dbReference>
<feature type="region of interest" description="Disordered" evidence="1">
    <location>
        <begin position="15"/>
        <end position="54"/>
    </location>
</feature>
<dbReference type="AlphaFoldDB" id="A0A4P9XN38"/>
<sequence length="425" mass="48281">MDWLRNTVSAAERVVSRSSAGLSAARRGQLRPRSFTSGPDREAPTDRRASMDQAPCLEDLPGASAALPIRRRQRSSSISTASARSVERSEAALAYTAARPHARDIKCVRCFDQNVTFADPELSRLFRQWFALYQSGSEQLEVMQDQYRLLFAYVEAFNQRYQVAVLPPDEAELCTVSRRPDGDSSDEHGHPSYAVISAVNALDDMVTVFCDAILQATPEVTAVADDLLTLLYHIEILSRWSGNRRRMTRHQLAEVLLRLLLTVVATYKRWTLSGELSSEVVDDSRSVADRTVHTRTYSMISVSSLRSWVAESPKSVDEEYRAPCTIELTSAEREIMERLITLLCLVMQRLADPADAWLGHLRDWKTPPSGVQDDNIWVLLSARRTRDFYHDLIRSLQHFMLHLQRDNAPEMTQLQMHAYMQTLHL</sequence>
<organism evidence="2 3">
    <name type="scientific">Thamnocephalis sphaerospora</name>
    <dbReference type="NCBI Taxonomy" id="78915"/>
    <lineage>
        <taxon>Eukaryota</taxon>
        <taxon>Fungi</taxon>
        <taxon>Fungi incertae sedis</taxon>
        <taxon>Zoopagomycota</taxon>
        <taxon>Zoopagomycotina</taxon>
        <taxon>Zoopagomycetes</taxon>
        <taxon>Zoopagales</taxon>
        <taxon>Sigmoideomycetaceae</taxon>
        <taxon>Thamnocephalis</taxon>
    </lineage>
</organism>
<evidence type="ECO:0000313" key="3">
    <source>
        <dbReference type="Proteomes" id="UP000271241"/>
    </source>
</evidence>
<evidence type="ECO:0000313" key="2">
    <source>
        <dbReference type="EMBL" id="RKP07338.1"/>
    </source>
</evidence>
<name>A0A4P9XN38_9FUNG</name>
<feature type="compositionally biased region" description="Basic and acidic residues" evidence="1">
    <location>
        <begin position="39"/>
        <end position="50"/>
    </location>
</feature>
<protein>
    <submittedName>
        <fullName evidence="2">Uncharacterized protein</fullName>
    </submittedName>
</protein>
<feature type="compositionally biased region" description="Low complexity" evidence="1">
    <location>
        <begin position="15"/>
        <end position="27"/>
    </location>
</feature>
<gene>
    <name evidence="2" type="ORF">THASP1DRAFT_30854</name>
</gene>
<feature type="non-terminal residue" evidence="2">
    <location>
        <position position="425"/>
    </location>
</feature>
<accession>A0A4P9XN38</accession>
<dbReference type="Proteomes" id="UP000271241">
    <property type="component" value="Unassembled WGS sequence"/>
</dbReference>
<keyword evidence="3" id="KW-1185">Reference proteome</keyword>